<organism evidence="1 2">
    <name type="scientific">Kibdelosporangium lantanae</name>
    <dbReference type="NCBI Taxonomy" id="1497396"/>
    <lineage>
        <taxon>Bacteria</taxon>
        <taxon>Bacillati</taxon>
        <taxon>Actinomycetota</taxon>
        <taxon>Actinomycetes</taxon>
        <taxon>Pseudonocardiales</taxon>
        <taxon>Pseudonocardiaceae</taxon>
        <taxon>Kibdelosporangium</taxon>
    </lineage>
</organism>
<evidence type="ECO:0000313" key="2">
    <source>
        <dbReference type="Proteomes" id="UP001597045"/>
    </source>
</evidence>
<protein>
    <recommendedName>
        <fullName evidence="3">Secreted protein</fullName>
    </recommendedName>
</protein>
<accession>A0ABW3M869</accession>
<evidence type="ECO:0008006" key="3">
    <source>
        <dbReference type="Google" id="ProtNLM"/>
    </source>
</evidence>
<dbReference type="EMBL" id="JBHTIS010000324">
    <property type="protein sequence ID" value="MFD1045519.1"/>
    <property type="molecule type" value="Genomic_DNA"/>
</dbReference>
<evidence type="ECO:0000313" key="1">
    <source>
        <dbReference type="EMBL" id="MFD1045519.1"/>
    </source>
</evidence>
<comment type="caution">
    <text evidence="1">The sequence shown here is derived from an EMBL/GenBank/DDBJ whole genome shotgun (WGS) entry which is preliminary data.</text>
</comment>
<proteinExistence type="predicted"/>
<dbReference type="Proteomes" id="UP001597045">
    <property type="component" value="Unassembled WGS sequence"/>
</dbReference>
<name>A0ABW3M869_9PSEU</name>
<keyword evidence="2" id="KW-1185">Reference proteome</keyword>
<reference evidence="2" key="1">
    <citation type="journal article" date="2019" name="Int. J. Syst. Evol. Microbiol.">
        <title>The Global Catalogue of Microorganisms (GCM) 10K type strain sequencing project: providing services to taxonomists for standard genome sequencing and annotation.</title>
        <authorList>
            <consortium name="The Broad Institute Genomics Platform"/>
            <consortium name="The Broad Institute Genome Sequencing Center for Infectious Disease"/>
            <person name="Wu L."/>
            <person name="Ma J."/>
        </authorList>
    </citation>
    <scope>NUCLEOTIDE SEQUENCE [LARGE SCALE GENOMIC DNA]</scope>
    <source>
        <strain evidence="2">JCM 31486</strain>
    </source>
</reference>
<gene>
    <name evidence="1" type="ORF">ACFQ1S_07960</name>
</gene>
<sequence length="49" mass="5012">MSVMGSTTTSRRTFLSLALGLPAGGEPVVEQLAVLPTEEVVGIGDVPVE</sequence>